<evidence type="ECO:0000256" key="3">
    <source>
        <dbReference type="ARBA" id="ARBA00023163"/>
    </source>
</evidence>
<dbReference type="InterPro" id="IPR020449">
    <property type="entry name" value="Tscrpt_reg_AraC-type_HTH"/>
</dbReference>
<dbReference type="AlphaFoldDB" id="A6DG33"/>
<evidence type="ECO:0000259" key="4">
    <source>
        <dbReference type="PROSITE" id="PS01124"/>
    </source>
</evidence>
<dbReference type="SMART" id="SM00342">
    <property type="entry name" value="HTH_ARAC"/>
    <property type="match status" value="1"/>
</dbReference>
<keyword evidence="6" id="KW-1185">Reference proteome</keyword>
<dbReference type="Pfam" id="PF12833">
    <property type="entry name" value="HTH_18"/>
    <property type="match status" value="1"/>
</dbReference>
<keyword evidence="1" id="KW-0805">Transcription regulation</keyword>
<dbReference type="InterPro" id="IPR035965">
    <property type="entry name" value="PAS-like_dom_sf"/>
</dbReference>
<dbReference type="InterPro" id="IPR018060">
    <property type="entry name" value="HTH_AraC"/>
</dbReference>
<dbReference type="PROSITE" id="PS01124">
    <property type="entry name" value="HTH_ARAC_FAMILY_2"/>
    <property type="match status" value="1"/>
</dbReference>
<dbReference type="GO" id="GO:0043565">
    <property type="term" value="F:sequence-specific DNA binding"/>
    <property type="evidence" value="ECO:0007669"/>
    <property type="project" value="InterPro"/>
</dbReference>
<gene>
    <name evidence="5" type="ORF">LNTAR_22209</name>
</gene>
<dbReference type="InterPro" id="IPR000014">
    <property type="entry name" value="PAS"/>
</dbReference>
<dbReference type="InterPro" id="IPR013656">
    <property type="entry name" value="PAS_4"/>
</dbReference>
<dbReference type="GO" id="GO:0003700">
    <property type="term" value="F:DNA-binding transcription factor activity"/>
    <property type="evidence" value="ECO:0007669"/>
    <property type="project" value="InterPro"/>
</dbReference>
<accession>A6DG33</accession>
<dbReference type="eggNOG" id="COG2207">
    <property type="taxonomic scope" value="Bacteria"/>
</dbReference>
<reference evidence="5 6" key="1">
    <citation type="journal article" date="2010" name="J. Bacteriol.">
        <title>Genome sequence of Lentisphaera araneosa HTCC2155T, the type species of the order Lentisphaerales in the phylum Lentisphaerae.</title>
        <authorList>
            <person name="Thrash J.C."/>
            <person name="Cho J.C."/>
            <person name="Vergin K.L."/>
            <person name="Morris R.M."/>
            <person name="Giovannoni S.J."/>
        </authorList>
    </citation>
    <scope>NUCLEOTIDE SEQUENCE [LARGE SCALE GENOMIC DNA]</scope>
    <source>
        <strain evidence="5 6">HTCC2155</strain>
    </source>
</reference>
<dbReference type="STRING" id="313628.LNTAR_22209"/>
<organism evidence="5 6">
    <name type="scientific">Lentisphaera araneosa HTCC2155</name>
    <dbReference type="NCBI Taxonomy" id="313628"/>
    <lineage>
        <taxon>Bacteria</taxon>
        <taxon>Pseudomonadati</taxon>
        <taxon>Lentisphaerota</taxon>
        <taxon>Lentisphaeria</taxon>
        <taxon>Lentisphaerales</taxon>
        <taxon>Lentisphaeraceae</taxon>
        <taxon>Lentisphaera</taxon>
    </lineage>
</organism>
<dbReference type="PANTHER" id="PTHR46796:SF13">
    <property type="entry name" value="HTH-TYPE TRANSCRIPTIONAL ACTIVATOR RHAS"/>
    <property type="match status" value="1"/>
</dbReference>
<dbReference type="Proteomes" id="UP000004947">
    <property type="component" value="Unassembled WGS sequence"/>
</dbReference>
<sequence length="250" mass="28415">MDMSDSEKISLAQDFLSQAEPFCVSQLFEYMDDTYFFVKNTKGQFIKANKAFLKLFGYKKLEDVIGLTDYDMVSRELAVRYEMDDQKVLAGEKICELTEPVSSSNGIISLHVSTKLPVRNREGEIIGLIGITRDTQKTLNALTPLQKFQPALDIIEREYGKNIKLDDLAEAVCMSTSTFLRNFKKQFGMTPGNYIKQVRYKAACRLLSESALSITEVAYDTGFSDQSHFTREFKKISGVTPKSYRQKFSS</sequence>
<dbReference type="EMBL" id="ABCK01000002">
    <property type="protein sequence ID" value="EDM29150.1"/>
    <property type="molecule type" value="Genomic_DNA"/>
</dbReference>
<dbReference type="Gene3D" id="1.10.10.60">
    <property type="entry name" value="Homeodomain-like"/>
    <property type="match status" value="2"/>
</dbReference>
<dbReference type="SUPFAM" id="SSF46689">
    <property type="entry name" value="Homeodomain-like"/>
    <property type="match status" value="2"/>
</dbReference>
<evidence type="ECO:0000313" key="6">
    <source>
        <dbReference type="Proteomes" id="UP000004947"/>
    </source>
</evidence>
<dbReference type="Pfam" id="PF08448">
    <property type="entry name" value="PAS_4"/>
    <property type="match status" value="1"/>
</dbReference>
<feature type="domain" description="HTH araC/xylS-type" evidence="4">
    <location>
        <begin position="149"/>
        <end position="247"/>
    </location>
</feature>
<protein>
    <submittedName>
        <fullName evidence="5">Transcriptional regulator, AraC family protein</fullName>
    </submittedName>
</protein>
<dbReference type="PANTHER" id="PTHR46796">
    <property type="entry name" value="HTH-TYPE TRANSCRIPTIONAL ACTIVATOR RHAS-RELATED"/>
    <property type="match status" value="1"/>
</dbReference>
<dbReference type="InterPro" id="IPR050204">
    <property type="entry name" value="AraC_XylS_family_regulators"/>
</dbReference>
<dbReference type="CDD" id="cd00130">
    <property type="entry name" value="PAS"/>
    <property type="match status" value="1"/>
</dbReference>
<evidence type="ECO:0000256" key="2">
    <source>
        <dbReference type="ARBA" id="ARBA00023125"/>
    </source>
</evidence>
<dbReference type="InterPro" id="IPR009057">
    <property type="entry name" value="Homeodomain-like_sf"/>
</dbReference>
<evidence type="ECO:0000313" key="5">
    <source>
        <dbReference type="EMBL" id="EDM29150.1"/>
    </source>
</evidence>
<dbReference type="NCBIfam" id="TIGR00229">
    <property type="entry name" value="sensory_box"/>
    <property type="match status" value="1"/>
</dbReference>
<dbReference type="PRINTS" id="PR00032">
    <property type="entry name" value="HTHARAC"/>
</dbReference>
<evidence type="ECO:0000256" key="1">
    <source>
        <dbReference type="ARBA" id="ARBA00023015"/>
    </source>
</evidence>
<dbReference type="SUPFAM" id="SSF55785">
    <property type="entry name" value="PYP-like sensor domain (PAS domain)"/>
    <property type="match status" value="1"/>
</dbReference>
<proteinExistence type="predicted"/>
<name>A6DG33_9BACT</name>
<keyword evidence="3" id="KW-0804">Transcription</keyword>
<keyword evidence="2" id="KW-0238">DNA-binding</keyword>
<dbReference type="Gene3D" id="3.30.450.20">
    <property type="entry name" value="PAS domain"/>
    <property type="match status" value="1"/>
</dbReference>
<comment type="caution">
    <text evidence="5">The sequence shown here is derived from an EMBL/GenBank/DDBJ whole genome shotgun (WGS) entry which is preliminary data.</text>
</comment>